<evidence type="ECO:0000256" key="1">
    <source>
        <dbReference type="ARBA" id="ARBA00004613"/>
    </source>
</evidence>
<dbReference type="EMBL" id="NKHG01000101">
    <property type="protein sequence ID" value="PCK20234.1"/>
    <property type="molecule type" value="Genomic_DNA"/>
</dbReference>
<protein>
    <recommendedName>
        <fullName evidence="8">ComX pheromone</fullName>
    </recommendedName>
    <alternativeName>
        <fullName evidence="9">Competence pheromone</fullName>
    </alternativeName>
</protein>
<keyword evidence="2" id="KW-0964">Secreted</keyword>
<dbReference type="Proteomes" id="UP000228754">
    <property type="component" value="Unassembled WGS sequence"/>
</dbReference>
<evidence type="ECO:0000313" key="10">
    <source>
        <dbReference type="EMBL" id="PCK20234.1"/>
    </source>
</evidence>
<comment type="caution">
    <text evidence="10">The sequence shown here is derived from an EMBL/GenBank/DDBJ whole genome shotgun (WGS) entry which is preliminary data.</text>
</comment>
<keyword evidence="5" id="KW-0449">Lipoprotein</keyword>
<evidence type="ECO:0000256" key="6">
    <source>
        <dbReference type="ARBA" id="ARBA00023289"/>
    </source>
</evidence>
<evidence type="ECO:0000256" key="5">
    <source>
        <dbReference type="ARBA" id="ARBA00023288"/>
    </source>
</evidence>
<keyword evidence="6" id="KW-0636">Prenylation</keyword>
<evidence type="ECO:0000256" key="7">
    <source>
        <dbReference type="ARBA" id="ARBA00029483"/>
    </source>
</evidence>
<comment type="subcellular location">
    <subcellularLocation>
        <location evidence="1">Secreted</location>
    </subcellularLocation>
</comment>
<name>A0A2A5IS80_BACPU</name>
<keyword evidence="4" id="KW-0178">Competence</keyword>
<accession>A0A2A5IS80</accession>
<reference evidence="10 11" key="1">
    <citation type="submission" date="2017-06" db="EMBL/GenBank/DDBJ databases">
        <title>Draft Genome Sequence of Bacillus sp Strain 36R Isolated from saline sediment at Atanasia, Sonora, Mexico.</title>
        <authorList>
            <person name="Sanchez Diaz R."/>
            <person name="Quiroz Macias M.E."/>
            <person name="Ibarra Gamez J.C."/>
            <person name="Enciso Ibarra J."/>
            <person name="Gomez Gil B."/>
            <person name="Galaviz Silva L."/>
        </authorList>
    </citation>
    <scope>NUCLEOTIDE SEQUENCE [LARGE SCALE GENOMIC DNA]</scope>
    <source>
        <strain evidence="10 11">36R_ATNSAL</strain>
    </source>
</reference>
<comment type="subunit">
    <text evidence="7">Interacts directly with the sensor histidine kinase ComP and stimulates its activity.</text>
</comment>
<sequence>MNIQKLVSYLVENPSALNQVAHGNASLLHVDQVTANIIVEGFKKEDTIRSIIWKTAG</sequence>
<keyword evidence="3" id="KW-0588">Pheromone</keyword>
<dbReference type="OrthoDB" id="2905738at2"/>
<dbReference type="Pfam" id="PF05952">
    <property type="entry name" value="ComX"/>
    <property type="match status" value="1"/>
</dbReference>
<dbReference type="GO" id="GO:0005576">
    <property type="term" value="C:extracellular region"/>
    <property type="evidence" value="ECO:0007669"/>
    <property type="project" value="UniProtKB-SubCell"/>
</dbReference>
<dbReference type="InterPro" id="IPR009233">
    <property type="entry name" value="Competence_ComX_Bacillus"/>
</dbReference>
<evidence type="ECO:0000256" key="9">
    <source>
        <dbReference type="ARBA" id="ARBA00030321"/>
    </source>
</evidence>
<proteinExistence type="predicted"/>
<dbReference type="AlphaFoldDB" id="A0A2A5IS80"/>
<evidence type="ECO:0000256" key="3">
    <source>
        <dbReference type="ARBA" id="ARBA00023044"/>
    </source>
</evidence>
<evidence type="ECO:0000256" key="8">
    <source>
        <dbReference type="ARBA" id="ARBA00029545"/>
    </source>
</evidence>
<evidence type="ECO:0000313" key="11">
    <source>
        <dbReference type="Proteomes" id="UP000228754"/>
    </source>
</evidence>
<evidence type="ECO:0000256" key="4">
    <source>
        <dbReference type="ARBA" id="ARBA00023287"/>
    </source>
</evidence>
<evidence type="ECO:0000256" key="2">
    <source>
        <dbReference type="ARBA" id="ARBA00022525"/>
    </source>
</evidence>
<dbReference type="GO" id="GO:0005186">
    <property type="term" value="F:pheromone activity"/>
    <property type="evidence" value="ECO:0007669"/>
    <property type="project" value="UniProtKB-KW"/>
</dbReference>
<dbReference type="GO" id="GO:0030420">
    <property type="term" value="P:establishment of competence for transformation"/>
    <property type="evidence" value="ECO:0007669"/>
    <property type="project" value="UniProtKB-KW"/>
</dbReference>
<gene>
    <name evidence="10" type="ORF">CEY02_14635</name>
</gene>
<organism evidence="10 11">
    <name type="scientific">Bacillus pumilus</name>
    <name type="common">Bacillus mesentericus</name>
    <dbReference type="NCBI Taxonomy" id="1408"/>
    <lineage>
        <taxon>Bacteria</taxon>
        <taxon>Bacillati</taxon>
        <taxon>Bacillota</taxon>
        <taxon>Bacilli</taxon>
        <taxon>Bacillales</taxon>
        <taxon>Bacillaceae</taxon>
        <taxon>Bacillus</taxon>
    </lineage>
</organism>